<organism evidence="2 3">
    <name type="scientific">Marinobacterium rhizophilum</name>
    <dbReference type="NCBI Taxonomy" id="420402"/>
    <lineage>
        <taxon>Bacteria</taxon>
        <taxon>Pseudomonadati</taxon>
        <taxon>Pseudomonadota</taxon>
        <taxon>Gammaproteobacteria</taxon>
        <taxon>Oceanospirillales</taxon>
        <taxon>Oceanospirillaceae</taxon>
        <taxon>Marinobacterium</taxon>
    </lineage>
</organism>
<evidence type="ECO:0000313" key="3">
    <source>
        <dbReference type="Proteomes" id="UP001058461"/>
    </source>
</evidence>
<dbReference type="EMBL" id="CP073347">
    <property type="protein sequence ID" value="UTW11753.1"/>
    <property type="molecule type" value="Genomic_DNA"/>
</dbReference>
<dbReference type="RefSeq" id="WP_255853795.1">
    <property type="nucleotide sequence ID" value="NZ_CP073347.1"/>
</dbReference>
<proteinExistence type="predicted"/>
<keyword evidence="1" id="KW-0472">Membrane</keyword>
<feature type="transmembrane region" description="Helical" evidence="1">
    <location>
        <begin position="25"/>
        <end position="50"/>
    </location>
</feature>
<evidence type="ECO:0000313" key="2">
    <source>
        <dbReference type="EMBL" id="UTW11753.1"/>
    </source>
</evidence>
<dbReference type="Proteomes" id="UP001058461">
    <property type="component" value="Chromosome"/>
</dbReference>
<keyword evidence="1" id="KW-0812">Transmembrane</keyword>
<name>A0ABY5HHP4_9GAMM</name>
<sequence length="51" mass="5219">MNTPSPDTQSPSPARQQPASSWRGFALCYGAGLALLLVTSGVIKLAFAALG</sequence>
<keyword evidence="3" id="KW-1185">Reference proteome</keyword>
<evidence type="ECO:0008006" key="4">
    <source>
        <dbReference type="Google" id="ProtNLM"/>
    </source>
</evidence>
<evidence type="ECO:0000256" key="1">
    <source>
        <dbReference type="SAM" id="Phobius"/>
    </source>
</evidence>
<accession>A0ABY5HHP4</accession>
<protein>
    <recommendedName>
        <fullName evidence="4">DUF2474 domain-containing protein</fullName>
    </recommendedName>
</protein>
<gene>
    <name evidence="2" type="ORF">KDW95_21285</name>
</gene>
<keyword evidence="1" id="KW-1133">Transmembrane helix</keyword>
<reference evidence="2" key="1">
    <citation type="submission" date="2021-04" db="EMBL/GenBank/DDBJ databases">
        <title>Oceanospirillales bacteria with DddD are important DMSP degraders in coastal seawater.</title>
        <authorList>
            <person name="Liu J."/>
        </authorList>
    </citation>
    <scope>NUCLEOTIDE SEQUENCE</scope>
    <source>
        <strain evidence="2">D13-1</strain>
    </source>
</reference>